<dbReference type="Proteomes" id="UP000249377">
    <property type="component" value="Unassembled WGS sequence"/>
</dbReference>
<name>A0A328U7Z4_9FIRM</name>
<comment type="caution">
    <text evidence="2">The sequence shown here is derived from an EMBL/GenBank/DDBJ whole genome shotgun (WGS) entry which is preliminary data.</text>
</comment>
<evidence type="ECO:0000313" key="2">
    <source>
        <dbReference type="EMBL" id="RAQ21880.1"/>
    </source>
</evidence>
<evidence type="ECO:0000256" key="1">
    <source>
        <dbReference type="SAM" id="MobiDB-lite"/>
    </source>
</evidence>
<dbReference type="AlphaFoldDB" id="A0A328U7Z4"/>
<protein>
    <submittedName>
        <fullName evidence="2">Uncharacterized protein</fullName>
    </submittedName>
</protein>
<dbReference type="EMBL" id="QLYR01000022">
    <property type="protein sequence ID" value="RAQ21880.1"/>
    <property type="molecule type" value="Genomic_DNA"/>
</dbReference>
<dbReference type="RefSeq" id="WP_112333817.1">
    <property type="nucleotide sequence ID" value="NZ_QLYR01000022.1"/>
</dbReference>
<organism evidence="2 3">
    <name type="scientific">Hydrogeniiclostridium mannosilyticum</name>
    <dbReference type="NCBI Taxonomy" id="2764322"/>
    <lineage>
        <taxon>Bacteria</taxon>
        <taxon>Bacillati</taxon>
        <taxon>Bacillota</taxon>
        <taxon>Clostridia</taxon>
        <taxon>Eubacteriales</taxon>
        <taxon>Acutalibacteraceae</taxon>
        <taxon>Hydrogeniiclostridium</taxon>
    </lineage>
</organism>
<evidence type="ECO:0000313" key="3">
    <source>
        <dbReference type="Proteomes" id="UP000249377"/>
    </source>
</evidence>
<proteinExistence type="predicted"/>
<accession>A0A328U7Z4</accession>
<sequence length="276" mass="31598">MLEQGYIKLYRSLLRWEWYDDANTFRVFVHLLLTVNHEPQKWHGITIDRGQRLASFSKIAGELRLSVQNIRTSIDHLKSTGEVTCRSQGGHSIFTVVNYNLFQQLTSQPTNSQQSPNKALTNDQQQRKNDKNIEKEKNILPPKSPQGEGQAEDLTVETAGGAAEAAIRPKTPVQGFEEFWKAFPKKASKGSALKAWNKLRPGKELREKIMAAIERAKKSEQWNRENGRFIPYPATWLNAQGWEDELEPQNKAKAQTTYNIEAFEKSGAFDDLDWRP</sequence>
<keyword evidence="3" id="KW-1185">Reference proteome</keyword>
<feature type="compositionally biased region" description="Basic and acidic residues" evidence="1">
    <location>
        <begin position="125"/>
        <end position="138"/>
    </location>
</feature>
<feature type="region of interest" description="Disordered" evidence="1">
    <location>
        <begin position="107"/>
        <end position="154"/>
    </location>
</feature>
<reference evidence="2 3" key="1">
    <citation type="submission" date="2018-06" db="EMBL/GenBank/DDBJ databases">
        <title>Noncontiguous genome sequence of Ruminococcaceae bacterium ASD2818.</title>
        <authorList>
            <person name="Chaplin A.V."/>
            <person name="Sokolova S.R."/>
            <person name="Kochetkova T.O."/>
            <person name="Goltsov A.Y."/>
            <person name="Trofimov D.Y."/>
            <person name="Efimov B.A."/>
        </authorList>
    </citation>
    <scope>NUCLEOTIDE SEQUENCE [LARGE SCALE GENOMIC DNA]</scope>
    <source>
        <strain evidence="2 3">ASD2818</strain>
    </source>
</reference>
<feature type="compositionally biased region" description="Polar residues" evidence="1">
    <location>
        <begin position="107"/>
        <end position="124"/>
    </location>
</feature>
<gene>
    <name evidence="2" type="ORF">DPQ25_14130</name>
</gene>